<dbReference type="OrthoDB" id="5525463at2"/>
<dbReference type="EMBL" id="CP012670">
    <property type="protein sequence ID" value="AUX22304.1"/>
    <property type="molecule type" value="Genomic_DNA"/>
</dbReference>
<dbReference type="Proteomes" id="UP000295781">
    <property type="component" value="Chromosome"/>
</dbReference>
<organism evidence="1 2">
    <name type="scientific">Sorangium cellulosum</name>
    <name type="common">Polyangium cellulosum</name>
    <dbReference type="NCBI Taxonomy" id="56"/>
    <lineage>
        <taxon>Bacteria</taxon>
        <taxon>Pseudomonadati</taxon>
        <taxon>Myxococcota</taxon>
        <taxon>Polyangia</taxon>
        <taxon>Polyangiales</taxon>
        <taxon>Polyangiaceae</taxon>
        <taxon>Sorangium</taxon>
    </lineage>
</organism>
<sequence>MRTRWIGVGLVVSGLVVWGCGGGAALGEACDEEGAEGECEDGAVCGKPDDSSVLECLKTCIEQTDCPADQECNGISGSDIKACRPK</sequence>
<dbReference type="RefSeq" id="WP_129347490.1">
    <property type="nucleotide sequence ID" value="NZ_CP012670.1"/>
</dbReference>
<dbReference type="AlphaFoldDB" id="A0A4P2PZF8"/>
<protein>
    <submittedName>
        <fullName evidence="1">Uncharacterized protein</fullName>
    </submittedName>
</protein>
<name>A0A4P2PZF8_SORCE</name>
<reference evidence="1 2" key="1">
    <citation type="submission" date="2015-09" db="EMBL/GenBank/DDBJ databases">
        <title>Sorangium comparison.</title>
        <authorList>
            <person name="Zaburannyi N."/>
            <person name="Bunk B."/>
            <person name="Overmann J."/>
            <person name="Mueller R."/>
        </authorList>
    </citation>
    <scope>NUCLEOTIDE SEQUENCE [LARGE SCALE GENOMIC DNA]</scope>
    <source>
        <strain evidence="1 2">So ceGT47</strain>
    </source>
</reference>
<evidence type="ECO:0000313" key="2">
    <source>
        <dbReference type="Proteomes" id="UP000295781"/>
    </source>
</evidence>
<evidence type="ECO:0000313" key="1">
    <source>
        <dbReference type="EMBL" id="AUX22304.1"/>
    </source>
</evidence>
<accession>A0A4P2PZF8</accession>
<gene>
    <name evidence="1" type="ORF">SOCEGT47_028050</name>
</gene>
<proteinExistence type="predicted"/>